<evidence type="ECO:0000256" key="4">
    <source>
        <dbReference type="ARBA" id="ARBA00022759"/>
    </source>
</evidence>
<dbReference type="Gene3D" id="2.30.30.850">
    <property type="match status" value="1"/>
</dbReference>
<sequence>MLPTHQPGDHVLLKSLKAVQGEPRYRPPVQIILTTRTAVKVNSQPQWIHASWIERAPEMRSEGMQGETEASETGKKQRGKQRGTSPL</sequence>
<dbReference type="InParanoid" id="A0A672YN98"/>
<keyword evidence="5" id="KW-0378">Hydrolase</keyword>
<evidence type="ECO:0000256" key="6">
    <source>
        <dbReference type="SAM" id="MobiDB-lite"/>
    </source>
</evidence>
<evidence type="ECO:0000259" key="7">
    <source>
        <dbReference type="Pfam" id="PF18697"/>
    </source>
</evidence>
<name>A0A672YN98_9TELE</name>
<reference evidence="8" key="1">
    <citation type="submission" date="2019-06" db="EMBL/GenBank/DDBJ databases">
        <authorList>
            <consortium name="Wellcome Sanger Institute Data Sharing"/>
        </authorList>
    </citation>
    <scope>NUCLEOTIDE SEQUENCE [LARGE SCALE GENOMIC DNA]</scope>
</reference>
<evidence type="ECO:0000313" key="8">
    <source>
        <dbReference type="Ensembl" id="ENSSORP00005005972.1"/>
    </source>
</evidence>
<protein>
    <recommendedName>
        <fullName evidence="7">Murine leukemia virus integrase C-terminal domain-containing protein</fullName>
    </recommendedName>
</protein>
<dbReference type="Proteomes" id="UP000472271">
    <property type="component" value="Chromosome 8"/>
</dbReference>
<evidence type="ECO:0000313" key="9">
    <source>
        <dbReference type="Proteomes" id="UP000472271"/>
    </source>
</evidence>
<evidence type="ECO:0000256" key="5">
    <source>
        <dbReference type="ARBA" id="ARBA00022801"/>
    </source>
</evidence>
<dbReference type="GO" id="GO:0004519">
    <property type="term" value="F:endonuclease activity"/>
    <property type="evidence" value="ECO:0007669"/>
    <property type="project" value="UniProtKB-KW"/>
</dbReference>
<proteinExistence type="predicted"/>
<feature type="domain" description="Murine leukemia virus integrase C-terminal" evidence="7">
    <location>
        <begin position="5"/>
        <end position="56"/>
    </location>
</feature>
<dbReference type="GO" id="GO:0016779">
    <property type="term" value="F:nucleotidyltransferase activity"/>
    <property type="evidence" value="ECO:0007669"/>
    <property type="project" value="UniProtKB-KW"/>
</dbReference>
<feature type="region of interest" description="Disordered" evidence="6">
    <location>
        <begin position="58"/>
        <end position="87"/>
    </location>
</feature>
<evidence type="ECO:0000256" key="1">
    <source>
        <dbReference type="ARBA" id="ARBA00022679"/>
    </source>
</evidence>
<reference evidence="8" key="2">
    <citation type="submission" date="2025-08" db="UniProtKB">
        <authorList>
            <consortium name="Ensembl"/>
        </authorList>
    </citation>
    <scope>IDENTIFICATION</scope>
</reference>
<dbReference type="GO" id="GO:0016787">
    <property type="term" value="F:hydrolase activity"/>
    <property type="evidence" value="ECO:0007669"/>
    <property type="project" value="UniProtKB-KW"/>
</dbReference>
<dbReference type="AlphaFoldDB" id="A0A672YN98"/>
<dbReference type="Ensembl" id="ENSSORT00005006222.1">
    <property type="protein sequence ID" value="ENSSORP00005005972.1"/>
    <property type="gene ID" value="ENSSORG00005003562.1"/>
</dbReference>
<accession>A0A672YN98</accession>
<evidence type="ECO:0000256" key="3">
    <source>
        <dbReference type="ARBA" id="ARBA00022722"/>
    </source>
</evidence>
<dbReference type="Pfam" id="PF18697">
    <property type="entry name" value="MLVIN_C"/>
    <property type="match status" value="1"/>
</dbReference>
<organism evidence="8 9">
    <name type="scientific">Sphaeramia orbicularis</name>
    <name type="common">orbiculate cardinalfish</name>
    <dbReference type="NCBI Taxonomy" id="375764"/>
    <lineage>
        <taxon>Eukaryota</taxon>
        <taxon>Metazoa</taxon>
        <taxon>Chordata</taxon>
        <taxon>Craniata</taxon>
        <taxon>Vertebrata</taxon>
        <taxon>Euteleostomi</taxon>
        <taxon>Actinopterygii</taxon>
        <taxon>Neopterygii</taxon>
        <taxon>Teleostei</taxon>
        <taxon>Neoteleostei</taxon>
        <taxon>Acanthomorphata</taxon>
        <taxon>Gobiaria</taxon>
        <taxon>Kurtiformes</taxon>
        <taxon>Apogonoidei</taxon>
        <taxon>Apogonidae</taxon>
        <taxon>Apogoninae</taxon>
        <taxon>Sphaeramia</taxon>
    </lineage>
</organism>
<dbReference type="InterPro" id="IPR040643">
    <property type="entry name" value="MLVIN_C"/>
</dbReference>
<evidence type="ECO:0000256" key="2">
    <source>
        <dbReference type="ARBA" id="ARBA00022695"/>
    </source>
</evidence>
<keyword evidence="1" id="KW-0808">Transferase</keyword>
<keyword evidence="2" id="KW-0548">Nucleotidyltransferase</keyword>
<keyword evidence="3" id="KW-0540">Nuclease</keyword>
<keyword evidence="4" id="KW-0255">Endonuclease</keyword>
<keyword evidence="9" id="KW-1185">Reference proteome</keyword>
<reference evidence="8" key="3">
    <citation type="submission" date="2025-09" db="UniProtKB">
        <authorList>
            <consortium name="Ensembl"/>
        </authorList>
    </citation>
    <scope>IDENTIFICATION</scope>
</reference>